<keyword evidence="2" id="KW-1185">Reference proteome</keyword>
<gene>
    <name evidence="1" type="ORF">KUF71_000852</name>
</gene>
<sequence>MFLFSKQFAAPTPAAEKKGIEVICTFIAASYVRVWYECPSSVKAPQNYLKFLKSSKQNEKKGKLWKAALSKFLNHLWYLRSSLAPFALFDSRVSLDVKRAMVTALQSQDSEEDPPKRIQLLRNTINKDLTLAEFVNKNSMHFFEILNL</sequence>
<dbReference type="Proteomes" id="UP001219518">
    <property type="component" value="Unassembled WGS sequence"/>
</dbReference>
<dbReference type="AlphaFoldDB" id="A0AAE1HAW5"/>
<organism evidence="1 2">
    <name type="scientific">Frankliniella fusca</name>
    <dbReference type="NCBI Taxonomy" id="407009"/>
    <lineage>
        <taxon>Eukaryota</taxon>
        <taxon>Metazoa</taxon>
        <taxon>Ecdysozoa</taxon>
        <taxon>Arthropoda</taxon>
        <taxon>Hexapoda</taxon>
        <taxon>Insecta</taxon>
        <taxon>Pterygota</taxon>
        <taxon>Neoptera</taxon>
        <taxon>Paraneoptera</taxon>
        <taxon>Thysanoptera</taxon>
        <taxon>Terebrantia</taxon>
        <taxon>Thripoidea</taxon>
        <taxon>Thripidae</taxon>
        <taxon>Frankliniella</taxon>
    </lineage>
</organism>
<accession>A0AAE1HAW5</accession>
<dbReference type="EMBL" id="JAHWGI010000838">
    <property type="protein sequence ID" value="KAK3918014.1"/>
    <property type="molecule type" value="Genomic_DNA"/>
</dbReference>
<keyword evidence="1" id="KW-0687">Ribonucleoprotein</keyword>
<comment type="caution">
    <text evidence="1">The sequence shown here is derived from an EMBL/GenBank/DDBJ whole genome shotgun (WGS) entry which is preliminary data.</text>
</comment>
<dbReference type="GO" id="GO:0005840">
    <property type="term" value="C:ribosome"/>
    <property type="evidence" value="ECO:0007669"/>
    <property type="project" value="UniProtKB-KW"/>
</dbReference>
<proteinExistence type="predicted"/>
<reference evidence="1" key="1">
    <citation type="submission" date="2021-07" db="EMBL/GenBank/DDBJ databases">
        <authorList>
            <person name="Catto M.A."/>
            <person name="Jacobson A."/>
            <person name="Kennedy G."/>
            <person name="Labadie P."/>
            <person name="Hunt B.G."/>
            <person name="Srinivasan R."/>
        </authorList>
    </citation>
    <scope>NUCLEOTIDE SEQUENCE</scope>
    <source>
        <strain evidence="1">PL_HMW_Pooled</strain>
        <tissue evidence="1">Head</tissue>
    </source>
</reference>
<name>A0AAE1HAW5_9NEOP</name>
<reference evidence="1" key="2">
    <citation type="journal article" date="2023" name="BMC Genomics">
        <title>Pest status, molecular evolution, and epigenetic factors derived from the genome assembly of Frankliniella fusca, a thysanopteran phytovirus vector.</title>
        <authorList>
            <person name="Catto M.A."/>
            <person name="Labadie P.E."/>
            <person name="Jacobson A.L."/>
            <person name="Kennedy G.G."/>
            <person name="Srinivasan R."/>
            <person name="Hunt B.G."/>
        </authorList>
    </citation>
    <scope>NUCLEOTIDE SEQUENCE</scope>
    <source>
        <strain evidence="1">PL_HMW_Pooled</strain>
    </source>
</reference>
<protein>
    <submittedName>
        <fullName evidence="1">39S ribosomal protein L28, mitochondrial</fullName>
    </submittedName>
</protein>
<evidence type="ECO:0000313" key="1">
    <source>
        <dbReference type="EMBL" id="KAK3918014.1"/>
    </source>
</evidence>
<evidence type="ECO:0000313" key="2">
    <source>
        <dbReference type="Proteomes" id="UP001219518"/>
    </source>
</evidence>
<keyword evidence="1" id="KW-0689">Ribosomal protein</keyword>